<dbReference type="Pfam" id="PF13783">
    <property type="entry name" value="DUF4177"/>
    <property type="match status" value="1"/>
</dbReference>
<evidence type="ECO:0008006" key="3">
    <source>
        <dbReference type="Google" id="ProtNLM"/>
    </source>
</evidence>
<dbReference type="AlphaFoldDB" id="A0A2S7WWT3"/>
<evidence type="ECO:0000313" key="1">
    <source>
        <dbReference type="EMBL" id="PQJ82055.1"/>
    </source>
</evidence>
<comment type="caution">
    <text evidence="1">The sequence shown here is derived from an EMBL/GenBank/DDBJ whole genome shotgun (WGS) entry which is preliminary data.</text>
</comment>
<organism evidence="1 2">
    <name type="scientific">Polaribacter glomeratus</name>
    <dbReference type="NCBI Taxonomy" id="102"/>
    <lineage>
        <taxon>Bacteria</taxon>
        <taxon>Pseudomonadati</taxon>
        <taxon>Bacteroidota</taxon>
        <taxon>Flavobacteriia</taxon>
        <taxon>Flavobacteriales</taxon>
        <taxon>Flavobacteriaceae</taxon>
    </lineage>
</organism>
<proteinExistence type="predicted"/>
<sequence>MKEYKIVTPKLGFRNRMQNFEDVLNQYAREGWSVVKINESYTTIVFEREKNR</sequence>
<dbReference type="Proteomes" id="UP000239068">
    <property type="component" value="Unassembled WGS sequence"/>
</dbReference>
<keyword evidence="2" id="KW-1185">Reference proteome</keyword>
<protein>
    <recommendedName>
        <fullName evidence="3">DUF4177 domain-containing protein</fullName>
    </recommendedName>
</protein>
<name>A0A2S7WWT3_9FLAO</name>
<gene>
    <name evidence="1" type="ORF">BTO16_05465</name>
</gene>
<reference evidence="1 2" key="1">
    <citation type="submission" date="2016-12" db="EMBL/GenBank/DDBJ databases">
        <title>Trade-off between light-utilization and light-protection in marine flavobacteria.</title>
        <authorList>
            <person name="Kumagai Y."/>
            <person name="Yoshizawa S."/>
            <person name="Kogure K."/>
            <person name="Iwasaki W."/>
        </authorList>
    </citation>
    <scope>NUCLEOTIDE SEQUENCE [LARGE SCALE GENOMIC DNA]</scope>
    <source>
        <strain evidence="1 2">ATCC 43844</strain>
    </source>
</reference>
<accession>A0A2S7WWT3</accession>
<evidence type="ECO:0000313" key="2">
    <source>
        <dbReference type="Proteomes" id="UP000239068"/>
    </source>
</evidence>
<dbReference type="OrthoDB" id="1202795at2"/>
<dbReference type="EMBL" id="MSCM01000001">
    <property type="protein sequence ID" value="PQJ82055.1"/>
    <property type="molecule type" value="Genomic_DNA"/>
</dbReference>
<dbReference type="InterPro" id="IPR025234">
    <property type="entry name" value="YjzH-like"/>
</dbReference>
<dbReference type="RefSeq" id="WP_105020625.1">
    <property type="nucleotide sequence ID" value="NZ_MSCM01000001.1"/>
</dbReference>